<accession>A0A017TAX6</accession>
<sequence>MVAASQGCEGADARRHVVWCRHLRAAKASTPGAVGCGYGAS</sequence>
<keyword evidence="2" id="KW-1185">Reference proteome</keyword>
<proteinExistence type="predicted"/>
<evidence type="ECO:0000313" key="2">
    <source>
        <dbReference type="Proteomes" id="UP000019678"/>
    </source>
</evidence>
<reference evidence="1 2" key="1">
    <citation type="submission" date="2013-05" db="EMBL/GenBank/DDBJ databases">
        <title>Genome assembly of Chondromyces apiculatus DSM 436.</title>
        <authorList>
            <person name="Sharma G."/>
            <person name="Khatri I."/>
            <person name="Kaur C."/>
            <person name="Mayilraj S."/>
            <person name="Subramanian S."/>
        </authorList>
    </citation>
    <scope>NUCLEOTIDE SEQUENCE [LARGE SCALE GENOMIC DNA]</scope>
    <source>
        <strain evidence="1 2">DSM 436</strain>
    </source>
</reference>
<protein>
    <submittedName>
        <fullName evidence="1">Uncharacterized protein</fullName>
    </submittedName>
</protein>
<dbReference type="AlphaFoldDB" id="A0A017TAX6"/>
<dbReference type="Proteomes" id="UP000019678">
    <property type="component" value="Unassembled WGS sequence"/>
</dbReference>
<dbReference type="STRING" id="1192034.CAP_2434"/>
<comment type="caution">
    <text evidence="1">The sequence shown here is derived from an EMBL/GenBank/DDBJ whole genome shotgun (WGS) entry which is preliminary data.</text>
</comment>
<organism evidence="1 2">
    <name type="scientific">Chondromyces apiculatus DSM 436</name>
    <dbReference type="NCBI Taxonomy" id="1192034"/>
    <lineage>
        <taxon>Bacteria</taxon>
        <taxon>Pseudomonadati</taxon>
        <taxon>Myxococcota</taxon>
        <taxon>Polyangia</taxon>
        <taxon>Polyangiales</taxon>
        <taxon>Polyangiaceae</taxon>
        <taxon>Chondromyces</taxon>
    </lineage>
</organism>
<gene>
    <name evidence="1" type="ORF">CAP_2434</name>
</gene>
<dbReference type="EMBL" id="ASRX01000019">
    <property type="protein sequence ID" value="EYF05975.1"/>
    <property type="molecule type" value="Genomic_DNA"/>
</dbReference>
<evidence type="ECO:0000313" key="1">
    <source>
        <dbReference type="EMBL" id="EYF05975.1"/>
    </source>
</evidence>
<name>A0A017TAX6_9BACT</name>